<keyword evidence="3" id="KW-1185">Reference proteome</keyword>
<dbReference type="WBParaSite" id="jg23475">
    <property type="protein sequence ID" value="jg23475"/>
    <property type="gene ID" value="jg23475"/>
</dbReference>
<dbReference type="AlphaFoldDB" id="A0A915DVT0"/>
<protein>
    <submittedName>
        <fullName evidence="4">Uncharacterized protein</fullName>
    </submittedName>
</protein>
<dbReference type="SMART" id="SM00173">
    <property type="entry name" value="RAS"/>
    <property type="match status" value="1"/>
</dbReference>
<dbReference type="InterPro" id="IPR003578">
    <property type="entry name" value="Small_GTPase_Rho"/>
</dbReference>
<proteinExistence type="predicted"/>
<name>A0A915DVT0_9BILA</name>
<keyword evidence="2" id="KW-0342">GTP-binding</keyword>
<dbReference type="PROSITE" id="PS51420">
    <property type="entry name" value="RHO"/>
    <property type="match status" value="1"/>
</dbReference>
<dbReference type="GO" id="GO:0007264">
    <property type="term" value="P:small GTPase-mediated signal transduction"/>
    <property type="evidence" value="ECO:0007669"/>
    <property type="project" value="InterPro"/>
</dbReference>
<dbReference type="PROSITE" id="PS51421">
    <property type="entry name" value="RAS"/>
    <property type="match status" value="1"/>
</dbReference>
<dbReference type="PRINTS" id="PR00449">
    <property type="entry name" value="RASTRNSFRMNG"/>
</dbReference>
<dbReference type="SMART" id="SM00174">
    <property type="entry name" value="RHO"/>
    <property type="match status" value="1"/>
</dbReference>
<dbReference type="SMART" id="SM00175">
    <property type="entry name" value="RAB"/>
    <property type="match status" value="1"/>
</dbReference>
<evidence type="ECO:0000313" key="4">
    <source>
        <dbReference type="WBParaSite" id="jg23475"/>
    </source>
</evidence>
<dbReference type="GO" id="GO:0005525">
    <property type="term" value="F:GTP binding"/>
    <property type="evidence" value="ECO:0007669"/>
    <property type="project" value="UniProtKB-KW"/>
</dbReference>
<keyword evidence="1" id="KW-0547">Nucleotide-binding</keyword>
<dbReference type="Pfam" id="PF00071">
    <property type="entry name" value="Ras"/>
    <property type="match status" value="1"/>
</dbReference>
<organism evidence="3 4">
    <name type="scientific">Ditylenchus dipsaci</name>
    <dbReference type="NCBI Taxonomy" id="166011"/>
    <lineage>
        <taxon>Eukaryota</taxon>
        <taxon>Metazoa</taxon>
        <taxon>Ecdysozoa</taxon>
        <taxon>Nematoda</taxon>
        <taxon>Chromadorea</taxon>
        <taxon>Rhabditida</taxon>
        <taxon>Tylenchina</taxon>
        <taxon>Tylenchomorpha</taxon>
        <taxon>Sphaerularioidea</taxon>
        <taxon>Anguinidae</taxon>
        <taxon>Anguininae</taxon>
        <taxon>Ditylenchus</taxon>
    </lineage>
</organism>
<reference evidence="4" key="1">
    <citation type="submission" date="2022-11" db="UniProtKB">
        <authorList>
            <consortium name="WormBaseParasite"/>
        </authorList>
    </citation>
    <scope>IDENTIFICATION</scope>
</reference>
<dbReference type="NCBIfam" id="TIGR00231">
    <property type="entry name" value="small_GTP"/>
    <property type="match status" value="1"/>
</dbReference>
<accession>A0A915DVT0</accession>
<dbReference type="SUPFAM" id="SSF52540">
    <property type="entry name" value="P-loop containing nucleoside triphosphate hydrolases"/>
    <property type="match status" value="1"/>
</dbReference>
<dbReference type="InterPro" id="IPR005225">
    <property type="entry name" value="Small_GTP-bd"/>
</dbReference>
<evidence type="ECO:0000256" key="2">
    <source>
        <dbReference type="ARBA" id="ARBA00023134"/>
    </source>
</evidence>
<dbReference type="PANTHER" id="PTHR24072">
    <property type="entry name" value="RHO FAMILY GTPASE"/>
    <property type="match status" value="1"/>
</dbReference>
<evidence type="ECO:0000256" key="1">
    <source>
        <dbReference type="ARBA" id="ARBA00022741"/>
    </source>
</evidence>
<sequence length="224" mass="24962">MGPGNRLEPRKALFFFLSSLKCSCIRLCVVRKLSWRLLMSPAAELLEVVDFVPVMDGEQRYTLGLFDTAGQGDYDRVRPLSYPQTDVFLVCFSVVSPSSLANVKEKWIPEIAHFCGNNVPFLLVGTQVDLRDDEEVLQKLAKNGKKPISQEEGNATSSSIEVCQYIECSAKTQEGMTSVFDEAIHCVVCPPSAPAEPVQKQLKPRVKNIVSFFDLSNYLTMFIG</sequence>
<dbReference type="PROSITE" id="PS51419">
    <property type="entry name" value="RAB"/>
    <property type="match status" value="1"/>
</dbReference>
<evidence type="ECO:0000313" key="3">
    <source>
        <dbReference type="Proteomes" id="UP000887574"/>
    </source>
</evidence>
<dbReference type="Proteomes" id="UP000887574">
    <property type="component" value="Unplaced"/>
</dbReference>
<dbReference type="InterPro" id="IPR027417">
    <property type="entry name" value="P-loop_NTPase"/>
</dbReference>
<dbReference type="Gene3D" id="3.40.50.300">
    <property type="entry name" value="P-loop containing nucleotide triphosphate hydrolases"/>
    <property type="match status" value="1"/>
</dbReference>
<dbReference type="InterPro" id="IPR001806">
    <property type="entry name" value="Small_GTPase"/>
</dbReference>
<dbReference type="GO" id="GO:0003924">
    <property type="term" value="F:GTPase activity"/>
    <property type="evidence" value="ECO:0007669"/>
    <property type="project" value="InterPro"/>
</dbReference>